<dbReference type="EMBL" id="JACCBU010000001">
    <property type="protein sequence ID" value="NYE72135.1"/>
    <property type="molecule type" value="Genomic_DNA"/>
</dbReference>
<dbReference type="RefSeq" id="WP_179752756.1">
    <property type="nucleotide sequence ID" value="NZ_JACCBU010000001.1"/>
</dbReference>
<gene>
    <name evidence="2" type="ORF">BKA15_003464</name>
</gene>
<sequence length="75" mass="8019">MTGHLDPVRWPPADIDGTILVAVGARYGQHVVAADGTLAPYEPTAVERINDSTPRFRIVRSGPTPTLEGPIEPTT</sequence>
<keyword evidence="3" id="KW-1185">Reference proteome</keyword>
<protein>
    <submittedName>
        <fullName evidence="2">Uncharacterized protein</fullName>
    </submittedName>
</protein>
<dbReference type="Proteomes" id="UP000569914">
    <property type="component" value="Unassembled WGS sequence"/>
</dbReference>
<evidence type="ECO:0000256" key="1">
    <source>
        <dbReference type="SAM" id="MobiDB-lite"/>
    </source>
</evidence>
<reference evidence="2 3" key="1">
    <citation type="submission" date="2020-07" db="EMBL/GenBank/DDBJ databases">
        <title>Sequencing the genomes of 1000 actinobacteria strains.</title>
        <authorList>
            <person name="Klenk H.-P."/>
        </authorList>
    </citation>
    <scope>NUCLEOTIDE SEQUENCE [LARGE SCALE GENOMIC DNA]</scope>
    <source>
        <strain evidence="2 3">DSM 22083</strain>
    </source>
</reference>
<evidence type="ECO:0000313" key="2">
    <source>
        <dbReference type="EMBL" id="NYE72135.1"/>
    </source>
</evidence>
<feature type="region of interest" description="Disordered" evidence="1">
    <location>
        <begin position="56"/>
        <end position="75"/>
    </location>
</feature>
<evidence type="ECO:0000313" key="3">
    <source>
        <dbReference type="Proteomes" id="UP000569914"/>
    </source>
</evidence>
<name>A0A7Y9LCW6_9ACTN</name>
<organism evidence="2 3">
    <name type="scientific">Microlunatus parietis</name>
    <dbReference type="NCBI Taxonomy" id="682979"/>
    <lineage>
        <taxon>Bacteria</taxon>
        <taxon>Bacillati</taxon>
        <taxon>Actinomycetota</taxon>
        <taxon>Actinomycetes</taxon>
        <taxon>Propionibacteriales</taxon>
        <taxon>Propionibacteriaceae</taxon>
        <taxon>Microlunatus</taxon>
    </lineage>
</organism>
<proteinExistence type="predicted"/>
<accession>A0A7Y9LCW6</accession>
<comment type="caution">
    <text evidence="2">The sequence shown here is derived from an EMBL/GenBank/DDBJ whole genome shotgun (WGS) entry which is preliminary data.</text>
</comment>
<dbReference type="AlphaFoldDB" id="A0A7Y9LCW6"/>